<sequence length="462" mass="48350">MMAYSGDVYMQQQLFDGENWQWNGQQWAGTGFEQQQQQYDQSQFEQPQYEMPQQYDQSQLYDCSGWDYQQQGKFGDQSLQNQLRFHCTCVVLVLETPDLSRWAAGAEVPAQASALAWTAAAEAPAQASAAQSSRIWAAAEVPVQGARGAPADPRHNSAMWAPGTEASACASGRTVSWAEAPSAGLATSSAPSAGPALAAAATSSASAASAASAKQSAPSSSAPVVASAGAPASSSELQPASAAASAVSPTSSPVAEPKAGAELLTELRLAELKRLIDRDAQALRKTPQADSKEKELDSESGGTTRAPESNEDTPVKGDALLAGAALVRSAVGAVARERAADSGHSLLTGSEEPSSSASAWRGDRRAKAREKALAAMGEDAQGASPPGLDKEPKDQFFVVLVDFVPDSRKYGELPVKAGDEVAVCYDPVDDWIFGWKRGPQPDEAGSLGGCCCCPEVKHYHVV</sequence>
<dbReference type="EMBL" id="CAJNNW010025673">
    <property type="protein sequence ID" value="CAE8678266.1"/>
    <property type="molecule type" value="Genomic_DNA"/>
</dbReference>
<gene>
    <name evidence="2" type="ORF">PGLA2088_LOCUS20712</name>
</gene>
<protein>
    <recommendedName>
        <fullName evidence="4">SH3 domain-containing protein</fullName>
    </recommendedName>
</protein>
<dbReference type="InterPro" id="IPR036028">
    <property type="entry name" value="SH3-like_dom_sf"/>
</dbReference>
<feature type="region of interest" description="Disordered" evidence="1">
    <location>
        <begin position="282"/>
        <end position="315"/>
    </location>
</feature>
<accession>A0A813JJ35</accession>
<proteinExistence type="predicted"/>
<evidence type="ECO:0000313" key="3">
    <source>
        <dbReference type="Proteomes" id="UP000626109"/>
    </source>
</evidence>
<feature type="compositionally biased region" description="Polar residues" evidence="1">
    <location>
        <begin position="345"/>
        <end position="358"/>
    </location>
</feature>
<comment type="caution">
    <text evidence="2">The sequence shown here is derived from an EMBL/GenBank/DDBJ whole genome shotgun (WGS) entry which is preliminary data.</text>
</comment>
<evidence type="ECO:0000313" key="2">
    <source>
        <dbReference type="EMBL" id="CAE8678266.1"/>
    </source>
</evidence>
<organism evidence="2 3">
    <name type="scientific">Polarella glacialis</name>
    <name type="common">Dinoflagellate</name>
    <dbReference type="NCBI Taxonomy" id="89957"/>
    <lineage>
        <taxon>Eukaryota</taxon>
        <taxon>Sar</taxon>
        <taxon>Alveolata</taxon>
        <taxon>Dinophyceae</taxon>
        <taxon>Suessiales</taxon>
        <taxon>Suessiaceae</taxon>
        <taxon>Polarella</taxon>
    </lineage>
</organism>
<feature type="region of interest" description="Disordered" evidence="1">
    <location>
        <begin position="341"/>
        <end position="389"/>
    </location>
</feature>
<dbReference type="SUPFAM" id="SSF50044">
    <property type="entry name" value="SH3-domain"/>
    <property type="match status" value="1"/>
</dbReference>
<name>A0A813JJ35_POLGL</name>
<reference evidence="2" key="1">
    <citation type="submission" date="2021-02" db="EMBL/GenBank/DDBJ databases">
        <authorList>
            <person name="Dougan E. K."/>
            <person name="Rhodes N."/>
            <person name="Thang M."/>
            <person name="Chan C."/>
        </authorList>
    </citation>
    <scope>NUCLEOTIDE SEQUENCE</scope>
</reference>
<dbReference type="CDD" id="cd00174">
    <property type="entry name" value="SH3"/>
    <property type="match status" value="1"/>
</dbReference>
<feature type="compositionally biased region" description="Basic and acidic residues" evidence="1">
    <location>
        <begin position="361"/>
        <end position="372"/>
    </location>
</feature>
<evidence type="ECO:0000256" key="1">
    <source>
        <dbReference type="SAM" id="MobiDB-lite"/>
    </source>
</evidence>
<dbReference type="AlphaFoldDB" id="A0A813JJ35"/>
<dbReference type="Proteomes" id="UP000626109">
    <property type="component" value="Unassembled WGS sequence"/>
</dbReference>
<evidence type="ECO:0008006" key="4">
    <source>
        <dbReference type="Google" id="ProtNLM"/>
    </source>
</evidence>